<dbReference type="Gene3D" id="2.130.10.30">
    <property type="entry name" value="Regulator of chromosome condensation 1/beta-lactamase-inhibitor protein II"/>
    <property type="match status" value="1"/>
</dbReference>
<keyword evidence="2" id="KW-1185">Reference proteome</keyword>
<dbReference type="EMBL" id="CP022684">
    <property type="protein sequence ID" value="AUM12919.1"/>
    <property type="molecule type" value="Genomic_DNA"/>
</dbReference>
<sequence length="269" mass="29116">MNTYFNGLISKGLIVFSVVLISACGAKEAELNVNIIGEGSVTAPSGVDCSESCVAMVRLNPPTIGNKIVKITATPAPGYEFLGWNNQYCTPDEVCNMKFSGLCVDQLFCSTGTMYSGQRVEAIFVDSSLLVDSGWSEQSICAVLGDDEVQCWSARIDEVEQVPALNNPQKVAVGGYSACALVDEGVSCWGRSNFLPTGAPQLYPPLDMEMLSSQICVLDQEGVKCWGRNGLIDTPEFTDPTNLRKRHVEDPDSIRDVFCVDDVGVEVCW</sequence>
<dbReference type="AlphaFoldDB" id="A0A2K9LKN4"/>
<evidence type="ECO:0000313" key="1">
    <source>
        <dbReference type="EMBL" id="AUM12919.1"/>
    </source>
</evidence>
<gene>
    <name evidence="1" type="ORF">Kalk_11005</name>
</gene>
<dbReference type="SUPFAM" id="SSF50985">
    <property type="entry name" value="RCC1/BLIP-II"/>
    <property type="match status" value="1"/>
</dbReference>
<name>A0A2K9LKN4_9GAMM</name>
<accession>A0A2K9LKN4</accession>
<dbReference type="Proteomes" id="UP000235116">
    <property type="component" value="Chromosome"/>
</dbReference>
<reference evidence="2" key="1">
    <citation type="submission" date="2017-08" db="EMBL/GenBank/DDBJ databases">
        <title>Direct submision.</title>
        <authorList>
            <person name="Kim S.-J."/>
            <person name="Rhee S.-K."/>
        </authorList>
    </citation>
    <scope>NUCLEOTIDE SEQUENCE [LARGE SCALE GENOMIC DNA]</scope>
    <source>
        <strain evidence="2">GI5</strain>
    </source>
</reference>
<dbReference type="OrthoDB" id="5939055at2"/>
<organism evidence="1 2">
    <name type="scientific">Ketobacter alkanivorans</name>
    <dbReference type="NCBI Taxonomy" id="1917421"/>
    <lineage>
        <taxon>Bacteria</taxon>
        <taxon>Pseudomonadati</taxon>
        <taxon>Pseudomonadota</taxon>
        <taxon>Gammaproteobacteria</taxon>
        <taxon>Pseudomonadales</taxon>
        <taxon>Ketobacteraceae</taxon>
        <taxon>Ketobacter</taxon>
    </lineage>
</organism>
<protein>
    <submittedName>
        <fullName evidence="1">Uncharacterized protein</fullName>
    </submittedName>
</protein>
<proteinExistence type="predicted"/>
<dbReference type="InterPro" id="IPR009091">
    <property type="entry name" value="RCC1/BLIP-II"/>
</dbReference>
<evidence type="ECO:0000313" key="2">
    <source>
        <dbReference type="Proteomes" id="UP000235116"/>
    </source>
</evidence>
<dbReference type="RefSeq" id="WP_101894300.1">
    <property type="nucleotide sequence ID" value="NZ_CP022684.1"/>
</dbReference>
<dbReference type="KEGG" id="kak:Kalk_11005"/>